<proteinExistence type="predicted"/>
<protein>
    <submittedName>
        <fullName evidence="3">Response regulator</fullName>
    </submittedName>
</protein>
<gene>
    <name evidence="3" type="ORF">ACFSYS_18915</name>
</gene>
<name>A0ABW5X8G6_9FLAO</name>
<evidence type="ECO:0000259" key="2">
    <source>
        <dbReference type="PROSITE" id="PS50110"/>
    </source>
</evidence>
<dbReference type="Pfam" id="PF00072">
    <property type="entry name" value="Response_reg"/>
    <property type="match status" value="1"/>
</dbReference>
<sequence>MKHVLLIDDNEIDSYIAKHIITKSKMAQKINVQNSAIDALEFLGTLKNNPEEFPDNIFLDIQMPEMNGFGFLEEFKKFSESIQNQCRVIMLTSSNDPKDIDRSFQYPFVKKFLTKPLVLRMLEDLKKTVF</sequence>
<accession>A0ABW5X8G6</accession>
<dbReference type="SUPFAM" id="SSF52172">
    <property type="entry name" value="CheY-like"/>
    <property type="match status" value="1"/>
</dbReference>
<dbReference type="EMBL" id="JBHUOJ010000039">
    <property type="protein sequence ID" value="MFD2835371.1"/>
    <property type="molecule type" value="Genomic_DNA"/>
</dbReference>
<feature type="modified residue" description="4-aspartylphosphate" evidence="1">
    <location>
        <position position="60"/>
    </location>
</feature>
<feature type="domain" description="Response regulatory" evidence="2">
    <location>
        <begin position="3"/>
        <end position="130"/>
    </location>
</feature>
<dbReference type="Gene3D" id="3.40.50.2300">
    <property type="match status" value="1"/>
</dbReference>
<evidence type="ECO:0000313" key="3">
    <source>
        <dbReference type="EMBL" id="MFD2835371.1"/>
    </source>
</evidence>
<reference evidence="4" key="1">
    <citation type="journal article" date="2019" name="Int. J. Syst. Evol. Microbiol.">
        <title>The Global Catalogue of Microorganisms (GCM) 10K type strain sequencing project: providing services to taxonomists for standard genome sequencing and annotation.</title>
        <authorList>
            <consortium name="The Broad Institute Genomics Platform"/>
            <consortium name="The Broad Institute Genome Sequencing Center for Infectious Disease"/>
            <person name="Wu L."/>
            <person name="Ma J."/>
        </authorList>
    </citation>
    <scope>NUCLEOTIDE SEQUENCE [LARGE SCALE GENOMIC DNA]</scope>
    <source>
        <strain evidence="4">KCTC 52925</strain>
    </source>
</reference>
<dbReference type="InterPro" id="IPR001789">
    <property type="entry name" value="Sig_transdc_resp-reg_receiver"/>
</dbReference>
<keyword evidence="4" id="KW-1185">Reference proteome</keyword>
<comment type="caution">
    <text evidence="3">The sequence shown here is derived from an EMBL/GenBank/DDBJ whole genome shotgun (WGS) entry which is preliminary data.</text>
</comment>
<evidence type="ECO:0000256" key="1">
    <source>
        <dbReference type="PROSITE-ProRule" id="PRU00169"/>
    </source>
</evidence>
<keyword evidence="1" id="KW-0597">Phosphoprotein</keyword>
<dbReference type="PANTHER" id="PTHR44520:SF2">
    <property type="entry name" value="RESPONSE REGULATOR RCP1"/>
    <property type="match status" value="1"/>
</dbReference>
<dbReference type="InterPro" id="IPR052893">
    <property type="entry name" value="TCS_response_regulator"/>
</dbReference>
<dbReference type="SMART" id="SM00448">
    <property type="entry name" value="REC"/>
    <property type="match status" value="1"/>
</dbReference>
<dbReference type="RefSeq" id="WP_251741138.1">
    <property type="nucleotide sequence ID" value="NZ_JBHUOJ010000039.1"/>
</dbReference>
<dbReference type="PANTHER" id="PTHR44520">
    <property type="entry name" value="RESPONSE REGULATOR RCP1-RELATED"/>
    <property type="match status" value="1"/>
</dbReference>
<organism evidence="3 4">
    <name type="scientific">Christiangramia antarctica</name>
    <dbReference type="NCBI Taxonomy" id="2058158"/>
    <lineage>
        <taxon>Bacteria</taxon>
        <taxon>Pseudomonadati</taxon>
        <taxon>Bacteroidota</taxon>
        <taxon>Flavobacteriia</taxon>
        <taxon>Flavobacteriales</taxon>
        <taxon>Flavobacteriaceae</taxon>
        <taxon>Christiangramia</taxon>
    </lineage>
</organism>
<evidence type="ECO:0000313" key="4">
    <source>
        <dbReference type="Proteomes" id="UP001597438"/>
    </source>
</evidence>
<dbReference type="InterPro" id="IPR011006">
    <property type="entry name" value="CheY-like_superfamily"/>
</dbReference>
<dbReference type="Proteomes" id="UP001597438">
    <property type="component" value="Unassembled WGS sequence"/>
</dbReference>
<dbReference type="PROSITE" id="PS50110">
    <property type="entry name" value="RESPONSE_REGULATORY"/>
    <property type="match status" value="1"/>
</dbReference>